<dbReference type="InterPro" id="IPR000486">
    <property type="entry name" value="Xdiol_ring_cleave_dOase_1/2"/>
</dbReference>
<evidence type="ECO:0000256" key="8">
    <source>
        <dbReference type="ARBA" id="ARBA00023004"/>
    </source>
</evidence>
<evidence type="ECO:0000256" key="7">
    <source>
        <dbReference type="ARBA" id="ARBA00023002"/>
    </source>
</evidence>
<evidence type="ECO:0000256" key="9">
    <source>
        <dbReference type="RuleBase" id="RU000683"/>
    </source>
</evidence>
<evidence type="ECO:0000313" key="11">
    <source>
        <dbReference type="EMBL" id="BAF48123.1"/>
    </source>
</evidence>
<keyword evidence="4" id="KW-0677">Repeat</keyword>
<dbReference type="Gene3D" id="3.10.180.10">
    <property type="entry name" value="2,3-Dihydroxybiphenyl 1,2-Dioxygenase, domain 1"/>
    <property type="match status" value="2"/>
</dbReference>
<dbReference type="PROSITE" id="PS51819">
    <property type="entry name" value="VOC"/>
    <property type="match status" value="2"/>
</dbReference>
<evidence type="ECO:0000256" key="2">
    <source>
        <dbReference type="ARBA" id="ARBA00008784"/>
    </source>
</evidence>
<dbReference type="CDD" id="cd07252">
    <property type="entry name" value="BphC1-RGP6_N_like"/>
    <property type="match status" value="1"/>
</dbReference>
<dbReference type="NCBIfam" id="TIGR03213">
    <property type="entry name" value="23dbph12diox"/>
    <property type="match status" value="1"/>
</dbReference>
<feature type="domain" description="VOC" evidence="10">
    <location>
        <begin position="143"/>
        <end position="265"/>
    </location>
</feature>
<sequence length="302" mass="33324">MTELRGLGYLRIRTQDVPRWRELLIDGLGMAVGSGPEPDALYARVDERRARIAVLPGDSDKALAVGWEVRDEFALERVREAVEKSGRAVEVLSRKEATYLDAEGAIAFEDPAGTRLEVFYGPVLDHSPVVTPFAGRWVTGGLGLGHVVLPATNFDETYEFYTQVLGFLPRGSIRLDEEGLNRVRFLGINERHHALALCPAPPTEEPGLVHLMTEVDTLDAVGQALDRVNGMDFSISSTLGRHTNDKMISFYVRAPGGWDLEFGTEGMLVDERHYTSEEITADAYWGHDQTGSEPLKAFIPAG</sequence>
<name>A3KCV5_RHORH</name>
<proteinExistence type="inferred from homology"/>
<evidence type="ECO:0000256" key="6">
    <source>
        <dbReference type="ARBA" id="ARBA00022964"/>
    </source>
</evidence>
<evidence type="ECO:0000256" key="5">
    <source>
        <dbReference type="ARBA" id="ARBA00022797"/>
    </source>
</evidence>
<keyword evidence="8 9" id="KW-0408">Iron</keyword>
<dbReference type="EMBL" id="AB271915">
    <property type="protein sequence ID" value="BAF48123.1"/>
    <property type="molecule type" value="Genomic_DNA"/>
</dbReference>
<dbReference type="CDD" id="cd07237">
    <property type="entry name" value="BphC1-RGP6_C_like"/>
    <property type="match status" value="1"/>
</dbReference>
<dbReference type="GO" id="GO:0051213">
    <property type="term" value="F:dioxygenase activity"/>
    <property type="evidence" value="ECO:0007669"/>
    <property type="project" value="UniProtKB-KW"/>
</dbReference>
<dbReference type="InterPro" id="IPR029068">
    <property type="entry name" value="Glyas_Bleomycin-R_OHBP_Dase"/>
</dbReference>
<gene>
    <name evidence="11" type="primary">bphC1</name>
</gene>
<reference evidence="11" key="1">
    <citation type="journal article" date="2004" name="Biosci. Biotechnol. Biochem.">
        <title>Multiplicity of 2,3-dihydroxybiphenyl dioxygenase genes in the Gram-positive polychlorinated biphenyl degrading bacterium Rhodococcus rhodochrous K37.</title>
        <authorList>
            <person name="Taguchi K."/>
            <person name="Motoyama M."/>
            <person name="Kudo T."/>
        </authorList>
    </citation>
    <scope>NUCLEOTIDE SEQUENCE</scope>
    <source>
        <strain evidence="11">K37</strain>
    </source>
</reference>
<evidence type="ECO:0000256" key="3">
    <source>
        <dbReference type="ARBA" id="ARBA00022723"/>
    </source>
</evidence>
<dbReference type="InterPro" id="IPR037523">
    <property type="entry name" value="VOC_core"/>
</dbReference>
<dbReference type="Pfam" id="PF00903">
    <property type="entry name" value="Glyoxalase"/>
    <property type="match status" value="1"/>
</dbReference>
<reference evidence="11" key="2">
    <citation type="submission" date="2006-09" db="EMBL/GenBank/DDBJ databases">
        <title>Several meta-cleavage enzyme genes induced by steroid from Gram-positive bacterium Rhodococcus rhodochrous K37.</title>
        <authorList>
            <person name="Taguchi K."/>
            <person name="Motoyama M."/>
            <person name="Kudo T."/>
        </authorList>
    </citation>
    <scope>NUCLEOTIDE SEQUENCE</scope>
    <source>
        <strain evidence="11">K37</strain>
    </source>
</reference>
<keyword evidence="7 9" id="KW-0560">Oxidoreductase</keyword>
<evidence type="ECO:0000256" key="4">
    <source>
        <dbReference type="ARBA" id="ARBA00022737"/>
    </source>
</evidence>
<keyword evidence="5 9" id="KW-0058">Aromatic hydrocarbons catabolism</keyword>
<comment type="cofactor">
    <cofactor evidence="1 9">
        <name>Fe(2+)</name>
        <dbReference type="ChEBI" id="CHEBI:29033"/>
    </cofactor>
</comment>
<dbReference type="GO" id="GO:0008198">
    <property type="term" value="F:ferrous iron binding"/>
    <property type="evidence" value="ECO:0007669"/>
    <property type="project" value="InterPro"/>
</dbReference>
<evidence type="ECO:0000256" key="1">
    <source>
        <dbReference type="ARBA" id="ARBA00001954"/>
    </source>
</evidence>
<dbReference type="AlphaFoldDB" id="A3KCV5"/>
<dbReference type="SUPFAM" id="SSF54593">
    <property type="entry name" value="Glyoxalase/Bleomycin resistance protein/Dihydroxybiphenyl dioxygenase"/>
    <property type="match status" value="1"/>
</dbReference>
<dbReference type="PROSITE" id="PS00082">
    <property type="entry name" value="EXTRADIOL_DIOXYGENAS"/>
    <property type="match status" value="1"/>
</dbReference>
<organism evidence="11">
    <name type="scientific">Rhodococcus rhodochrous</name>
    <dbReference type="NCBI Taxonomy" id="1829"/>
    <lineage>
        <taxon>Bacteria</taxon>
        <taxon>Bacillati</taxon>
        <taxon>Actinomycetota</taxon>
        <taxon>Actinomycetes</taxon>
        <taxon>Mycobacteriales</taxon>
        <taxon>Nocardiaceae</taxon>
        <taxon>Rhodococcus</taxon>
    </lineage>
</organism>
<accession>A3KCV5</accession>
<comment type="similarity">
    <text evidence="2 9">Belongs to the extradiol ring-cleavage dioxygenase family.</text>
</comment>
<keyword evidence="6 9" id="KW-0223">Dioxygenase</keyword>
<feature type="domain" description="VOC" evidence="10">
    <location>
        <begin position="6"/>
        <end position="121"/>
    </location>
</feature>
<keyword evidence="3" id="KW-0479">Metal-binding</keyword>
<dbReference type="GO" id="GO:0042178">
    <property type="term" value="P:xenobiotic catabolic process"/>
    <property type="evidence" value="ECO:0007669"/>
    <property type="project" value="InterPro"/>
</dbReference>
<dbReference type="InterPro" id="IPR004360">
    <property type="entry name" value="Glyas_Fos-R_dOase_dom"/>
</dbReference>
<protein>
    <submittedName>
        <fullName evidence="11">2, 3-dihydroxybiphenyl 1, 2-dioxygenase</fullName>
    </submittedName>
</protein>
<dbReference type="Pfam" id="PF22632">
    <property type="entry name" value="BphC_D1"/>
    <property type="match status" value="1"/>
</dbReference>
<dbReference type="InterPro" id="IPR017626">
    <property type="entry name" value="DiOHbiphenyl_dOase"/>
</dbReference>
<evidence type="ECO:0000259" key="10">
    <source>
        <dbReference type="PROSITE" id="PS51819"/>
    </source>
</evidence>